<dbReference type="Pfam" id="PF00050">
    <property type="entry name" value="Kazal_1"/>
    <property type="match status" value="1"/>
</dbReference>
<evidence type="ECO:0000259" key="2">
    <source>
        <dbReference type="PROSITE" id="PS51465"/>
    </source>
</evidence>
<accession>A0AAP2DW12</accession>
<feature type="chain" id="PRO_5043046749" description="Kazal-like domain-containing protein" evidence="1">
    <location>
        <begin position="23"/>
        <end position="77"/>
    </location>
</feature>
<gene>
    <name evidence="3" type="ORF">KK062_02275</name>
</gene>
<sequence>MRKSHYAMILGLLLITSFSCGSDDDNGATSCVDPAKIDDHAMCPAVVDPVCGCDGNTYDNDCEAKANGVLKWTTGPC</sequence>
<organism evidence="3 4">
    <name type="scientific">Dawidia cretensis</name>
    <dbReference type="NCBI Taxonomy" id="2782350"/>
    <lineage>
        <taxon>Bacteria</taxon>
        <taxon>Pseudomonadati</taxon>
        <taxon>Bacteroidota</taxon>
        <taxon>Cytophagia</taxon>
        <taxon>Cytophagales</taxon>
        <taxon>Chryseotaleaceae</taxon>
        <taxon>Dawidia</taxon>
    </lineage>
</organism>
<dbReference type="PROSITE" id="PS51465">
    <property type="entry name" value="KAZAL_2"/>
    <property type="match status" value="1"/>
</dbReference>
<evidence type="ECO:0000313" key="4">
    <source>
        <dbReference type="Proteomes" id="UP001319080"/>
    </source>
</evidence>
<comment type="caution">
    <text evidence="3">The sequence shown here is derived from an EMBL/GenBank/DDBJ whole genome shotgun (WGS) entry which is preliminary data.</text>
</comment>
<dbReference type="AlphaFoldDB" id="A0AAP2DW12"/>
<feature type="signal peptide" evidence="1">
    <location>
        <begin position="1"/>
        <end position="22"/>
    </location>
</feature>
<dbReference type="InterPro" id="IPR002350">
    <property type="entry name" value="Kazal_dom"/>
</dbReference>
<protein>
    <recommendedName>
        <fullName evidence="2">Kazal-like domain-containing protein</fullName>
    </recommendedName>
</protein>
<dbReference type="PROSITE" id="PS51257">
    <property type="entry name" value="PROKAR_LIPOPROTEIN"/>
    <property type="match status" value="1"/>
</dbReference>
<dbReference type="RefSeq" id="WP_254082604.1">
    <property type="nucleotide sequence ID" value="NZ_JAHESE010000001.1"/>
</dbReference>
<dbReference type="Proteomes" id="UP001319080">
    <property type="component" value="Unassembled WGS sequence"/>
</dbReference>
<evidence type="ECO:0000313" key="3">
    <source>
        <dbReference type="EMBL" id="MBT1707027.1"/>
    </source>
</evidence>
<dbReference type="EMBL" id="JAHESE010000001">
    <property type="protein sequence ID" value="MBT1707027.1"/>
    <property type="molecule type" value="Genomic_DNA"/>
</dbReference>
<dbReference type="SUPFAM" id="SSF100895">
    <property type="entry name" value="Kazal-type serine protease inhibitors"/>
    <property type="match status" value="1"/>
</dbReference>
<dbReference type="SMART" id="SM00280">
    <property type="entry name" value="KAZAL"/>
    <property type="match status" value="1"/>
</dbReference>
<feature type="domain" description="Kazal-like" evidence="2">
    <location>
        <begin position="25"/>
        <end position="77"/>
    </location>
</feature>
<dbReference type="CDD" id="cd00104">
    <property type="entry name" value="KAZAL_FS"/>
    <property type="match status" value="1"/>
</dbReference>
<keyword evidence="1" id="KW-0732">Signal</keyword>
<proteinExistence type="predicted"/>
<name>A0AAP2DW12_9BACT</name>
<evidence type="ECO:0000256" key="1">
    <source>
        <dbReference type="SAM" id="SignalP"/>
    </source>
</evidence>
<dbReference type="Gene3D" id="3.30.60.30">
    <property type="match status" value="1"/>
</dbReference>
<dbReference type="InterPro" id="IPR036058">
    <property type="entry name" value="Kazal_dom_sf"/>
</dbReference>
<keyword evidence="4" id="KW-1185">Reference proteome</keyword>
<reference evidence="3 4" key="1">
    <citation type="submission" date="2021-05" db="EMBL/GenBank/DDBJ databases">
        <title>A Polyphasic approach of four new species of the genus Ohtaekwangia: Ohtaekwangia histidinii sp. nov., Ohtaekwangia cretensis sp. nov., Ohtaekwangia indiensis sp. nov., Ohtaekwangia reichenbachii sp. nov. from diverse environment.</title>
        <authorList>
            <person name="Octaviana S."/>
        </authorList>
    </citation>
    <scope>NUCLEOTIDE SEQUENCE [LARGE SCALE GENOMIC DNA]</scope>
    <source>
        <strain evidence="3 4">PWU5</strain>
    </source>
</reference>